<organism evidence="1">
    <name type="scientific">marine sediment metagenome</name>
    <dbReference type="NCBI Taxonomy" id="412755"/>
    <lineage>
        <taxon>unclassified sequences</taxon>
        <taxon>metagenomes</taxon>
        <taxon>ecological metagenomes</taxon>
    </lineage>
</organism>
<reference evidence="1" key="1">
    <citation type="journal article" date="2014" name="Front. Microbiol.">
        <title>High frequency of phylogenetically diverse reductive dehalogenase-homologous genes in deep subseafloor sedimentary metagenomes.</title>
        <authorList>
            <person name="Kawai M."/>
            <person name="Futagami T."/>
            <person name="Toyoda A."/>
            <person name="Takaki Y."/>
            <person name="Nishi S."/>
            <person name="Hori S."/>
            <person name="Arai W."/>
            <person name="Tsubouchi T."/>
            <person name="Morono Y."/>
            <person name="Uchiyama I."/>
            <person name="Ito T."/>
            <person name="Fujiyama A."/>
            <person name="Inagaki F."/>
            <person name="Takami H."/>
        </authorList>
    </citation>
    <scope>NUCLEOTIDE SEQUENCE</scope>
    <source>
        <strain evidence="1">Expedition CK06-06</strain>
    </source>
</reference>
<gene>
    <name evidence="1" type="ORF">S01H4_31463</name>
</gene>
<feature type="non-terminal residue" evidence="1">
    <location>
        <position position="1"/>
    </location>
</feature>
<protein>
    <submittedName>
        <fullName evidence="1">Uncharacterized protein</fullName>
    </submittedName>
</protein>
<accession>X1BH59</accession>
<comment type="caution">
    <text evidence="1">The sequence shown here is derived from an EMBL/GenBank/DDBJ whole genome shotgun (WGS) entry which is preliminary data.</text>
</comment>
<dbReference type="AlphaFoldDB" id="X1BH59"/>
<dbReference type="EMBL" id="BART01016346">
    <property type="protein sequence ID" value="GAG80512.1"/>
    <property type="molecule type" value="Genomic_DNA"/>
</dbReference>
<evidence type="ECO:0000313" key="1">
    <source>
        <dbReference type="EMBL" id="GAG80512.1"/>
    </source>
</evidence>
<sequence>INHVPKNMTVEELQNGFLWLAETLYSTEETEERRENFKRMLRSSPNFGRRAQAI</sequence>
<name>X1BH59_9ZZZZ</name>
<proteinExistence type="predicted"/>